<feature type="domain" description="BFD-like [2Fe-2S]-binding" evidence="9">
    <location>
        <begin position="2"/>
        <end position="50"/>
    </location>
</feature>
<sequence>MYVCLCMGVCDREIREAMSEGACSVSQVMECTGAGTRCGSCRPTIAELVGERDGASTPRRLVMAPVSSAA</sequence>
<dbReference type="GO" id="GO:0046872">
    <property type="term" value="F:metal ion binding"/>
    <property type="evidence" value="ECO:0007669"/>
    <property type="project" value="UniProtKB-KW"/>
</dbReference>
<keyword evidence="5" id="KW-0408">Iron</keyword>
<dbReference type="OrthoDB" id="7428628at2"/>
<comment type="similarity">
    <text evidence="8">Belongs to the Bfd family.</text>
</comment>
<dbReference type="InterPro" id="IPR007419">
    <property type="entry name" value="BFD-like_2Fe2S-bd_dom"/>
</dbReference>
<dbReference type="PANTHER" id="PTHR37424">
    <property type="entry name" value="BACTERIOFERRITIN-ASSOCIATED FERREDOXIN"/>
    <property type="match status" value="1"/>
</dbReference>
<dbReference type="Gene3D" id="1.10.10.1100">
    <property type="entry name" value="BFD-like [2Fe-2S]-binding domain"/>
    <property type="match status" value="1"/>
</dbReference>
<keyword evidence="3" id="KW-0479">Metal-binding</keyword>
<keyword evidence="6" id="KW-0411">Iron-sulfur</keyword>
<evidence type="ECO:0000313" key="11">
    <source>
        <dbReference type="Proteomes" id="UP000002139"/>
    </source>
</evidence>
<evidence type="ECO:0000256" key="7">
    <source>
        <dbReference type="ARBA" id="ARBA00039386"/>
    </source>
</evidence>
<reference evidence="10 11" key="1">
    <citation type="journal article" date="2007" name="Nat. Biotechnol.">
        <title>Complete genome sequence of the myxobacterium Sorangium cellulosum.</title>
        <authorList>
            <person name="Schneiker S."/>
            <person name="Perlova O."/>
            <person name="Kaiser O."/>
            <person name="Gerth K."/>
            <person name="Alici A."/>
            <person name="Altmeyer M.O."/>
            <person name="Bartels D."/>
            <person name="Bekel T."/>
            <person name="Beyer S."/>
            <person name="Bode E."/>
            <person name="Bode H.B."/>
            <person name="Bolten C.J."/>
            <person name="Choudhuri J.V."/>
            <person name="Doss S."/>
            <person name="Elnakady Y.A."/>
            <person name="Frank B."/>
            <person name="Gaigalat L."/>
            <person name="Goesmann A."/>
            <person name="Groeger C."/>
            <person name="Gross F."/>
            <person name="Jelsbak L."/>
            <person name="Jelsbak L."/>
            <person name="Kalinowski J."/>
            <person name="Kegler C."/>
            <person name="Knauber T."/>
            <person name="Konietzny S."/>
            <person name="Kopp M."/>
            <person name="Krause L."/>
            <person name="Krug D."/>
            <person name="Linke B."/>
            <person name="Mahmud T."/>
            <person name="Martinez-Arias R."/>
            <person name="McHardy A.C."/>
            <person name="Merai M."/>
            <person name="Meyer F."/>
            <person name="Mormann S."/>
            <person name="Munoz-Dorado J."/>
            <person name="Perez J."/>
            <person name="Pradella S."/>
            <person name="Rachid S."/>
            <person name="Raddatz G."/>
            <person name="Rosenau F."/>
            <person name="Rueckert C."/>
            <person name="Sasse F."/>
            <person name="Scharfe M."/>
            <person name="Schuster S.C."/>
            <person name="Suen G."/>
            <person name="Treuner-Lange A."/>
            <person name="Velicer G.J."/>
            <person name="Vorholter F.-J."/>
            <person name="Weissman K.J."/>
            <person name="Welch R.D."/>
            <person name="Wenzel S.C."/>
            <person name="Whitworth D.E."/>
            <person name="Wilhelm S."/>
            <person name="Wittmann C."/>
            <person name="Bloecker H."/>
            <person name="Puehler A."/>
            <person name="Mueller R."/>
        </authorList>
    </citation>
    <scope>NUCLEOTIDE SEQUENCE [LARGE SCALE GENOMIC DNA]</scope>
    <source>
        <strain evidence="11">So ce56</strain>
    </source>
</reference>
<dbReference type="STRING" id="448385.sce1647"/>
<keyword evidence="2" id="KW-0001">2Fe-2S</keyword>
<evidence type="ECO:0000256" key="5">
    <source>
        <dbReference type="ARBA" id="ARBA00023004"/>
    </source>
</evidence>
<evidence type="ECO:0000256" key="1">
    <source>
        <dbReference type="ARBA" id="ARBA00022448"/>
    </source>
</evidence>
<organism evidence="10 11">
    <name type="scientific">Sorangium cellulosum (strain So ce56)</name>
    <name type="common">Polyangium cellulosum (strain So ce56)</name>
    <dbReference type="NCBI Taxonomy" id="448385"/>
    <lineage>
        <taxon>Bacteria</taxon>
        <taxon>Pseudomonadati</taxon>
        <taxon>Myxococcota</taxon>
        <taxon>Polyangia</taxon>
        <taxon>Polyangiales</taxon>
        <taxon>Polyangiaceae</taxon>
        <taxon>Sorangium</taxon>
    </lineage>
</organism>
<evidence type="ECO:0000256" key="3">
    <source>
        <dbReference type="ARBA" id="ARBA00022723"/>
    </source>
</evidence>
<evidence type="ECO:0000256" key="6">
    <source>
        <dbReference type="ARBA" id="ARBA00023014"/>
    </source>
</evidence>
<evidence type="ECO:0000256" key="2">
    <source>
        <dbReference type="ARBA" id="ARBA00022714"/>
    </source>
</evidence>
<dbReference type="Pfam" id="PF04324">
    <property type="entry name" value="Fer2_BFD"/>
    <property type="match status" value="1"/>
</dbReference>
<dbReference type="HOGENOM" id="CLU_159205_3_1_7"/>
<name>A9FDX9_SORC5</name>
<evidence type="ECO:0000259" key="9">
    <source>
        <dbReference type="Pfam" id="PF04324"/>
    </source>
</evidence>
<dbReference type="Proteomes" id="UP000002139">
    <property type="component" value="Chromosome"/>
</dbReference>
<evidence type="ECO:0000313" key="10">
    <source>
        <dbReference type="EMBL" id="CAN91805.1"/>
    </source>
</evidence>
<keyword evidence="1" id="KW-0813">Transport</keyword>
<keyword evidence="4" id="KW-0249">Electron transport</keyword>
<protein>
    <recommendedName>
        <fullName evidence="7">Bacterioferritin-associated ferredoxin</fullName>
    </recommendedName>
</protein>
<accession>A9FDX9</accession>
<dbReference type="KEGG" id="scl:sce1647"/>
<dbReference type="InterPro" id="IPR052371">
    <property type="entry name" value="BFD-associated_ferredoxin"/>
</dbReference>
<keyword evidence="11" id="KW-1185">Reference proteome</keyword>
<dbReference type="GO" id="GO:0051537">
    <property type="term" value="F:2 iron, 2 sulfur cluster binding"/>
    <property type="evidence" value="ECO:0007669"/>
    <property type="project" value="UniProtKB-KW"/>
</dbReference>
<gene>
    <name evidence="10" type="ordered locus">sce1647</name>
</gene>
<proteinExistence type="inferred from homology"/>
<dbReference type="RefSeq" id="WP_012234282.1">
    <property type="nucleotide sequence ID" value="NC_010162.1"/>
</dbReference>
<evidence type="ECO:0000256" key="8">
    <source>
        <dbReference type="ARBA" id="ARBA00046332"/>
    </source>
</evidence>
<dbReference type="PANTHER" id="PTHR37424:SF1">
    <property type="entry name" value="BACTERIOFERRITIN-ASSOCIATED FERREDOXIN"/>
    <property type="match status" value="1"/>
</dbReference>
<evidence type="ECO:0000256" key="4">
    <source>
        <dbReference type="ARBA" id="ARBA00022982"/>
    </source>
</evidence>
<dbReference type="EMBL" id="AM746676">
    <property type="protein sequence ID" value="CAN91805.1"/>
    <property type="molecule type" value="Genomic_DNA"/>
</dbReference>
<dbReference type="BioCyc" id="SCEL448385:SCE_RS50525-MONOMER"/>
<dbReference type="InterPro" id="IPR041854">
    <property type="entry name" value="BFD-like_2Fe2S-bd_dom_sf"/>
</dbReference>
<dbReference type="AlphaFoldDB" id="A9FDX9"/>